<feature type="domain" description="Response regulatory" evidence="2">
    <location>
        <begin position="3"/>
        <end position="114"/>
    </location>
</feature>
<evidence type="ECO:0000259" key="2">
    <source>
        <dbReference type="PROSITE" id="PS50110"/>
    </source>
</evidence>
<sequence length="241" mass="27754">MINCLVVDDEQHAIDVLVHYISQTPYLHLVKSTTSPIEAMQILNMQKIDLVFLDIQMPEISGLDIARTIQGKSKVIMTTAYSEFAAEGFDLEVVDYLLKPIPMPRFFRAVQRVLNMITTSVTISRQEETIDDDYIFVKTEFKGKMLKINLKEIEYIEGMKNYVAIYHAGQKTMALLNMKDLEERLPKKYFFRVHKSYIVSVNKITAVEGNQIVLKNVKAEILLGETYKSGFFDLMKHKLMG</sequence>
<evidence type="ECO:0000313" key="4">
    <source>
        <dbReference type="EMBL" id="MCW3483184.1"/>
    </source>
</evidence>
<dbReference type="SMART" id="SM00448">
    <property type="entry name" value="REC"/>
    <property type="match status" value="1"/>
</dbReference>
<dbReference type="InterPro" id="IPR011006">
    <property type="entry name" value="CheY-like_superfamily"/>
</dbReference>
<dbReference type="Gene3D" id="2.40.50.1020">
    <property type="entry name" value="LytTr DNA-binding domain"/>
    <property type="match status" value="1"/>
</dbReference>
<dbReference type="Pfam" id="PF00072">
    <property type="entry name" value="Response_reg"/>
    <property type="match status" value="1"/>
</dbReference>
<proteinExistence type="predicted"/>
<keyword evidence="5" id="KW-1185">Reference proteome</keyword>
<keyword evidence="4" id="KW-0238">DNA-binding</keyword>
<reference evidence="4 5" key="1">
    <citation type="submission" date="2022-10" db="EMBL/GenBank/DDBJ databases">
        <title>Chitinophaga nivalis PC15 sp. nov., isolated from Pyeongchang county, South Korea.</title>
        <authorList>
            <person name="Trinh H.N."/>
        </authorList>
    </citation>
    <scope>NUCLEOTIDE SEQUENCE [LARGE SCALE GENOMIC DNA]</scope>
    <source>
        <strain evidence="4 5">PC14</strain>
    </source>
</reference>
<keyword evidence="1" id="KW-0597">Phosphoprotein</keyword>
<dbReference type="Gene3D" id="3.40.50.2300">
    <property type="match status" value="1"/>
</dbReference>
<dbReference type="Pfam" id="PF04397">
    <property type="entry name" value="LytTR"/>
    <property type="match status" value="1"/>
</dbReference>
<feature type="modified residue" description="4-aspartylphosphate" evidence="1">
    <location>
        <position position="54"/>
    </location>
</feature>
<dbReference type="RefSeq" id="WP_264728248.1">
    <property type="nucleotide sequence ID" value="NZ_JAPDNR010000001.1"/>
</dbReference>
<gene>
    <name evidence="4" type="ORF">OL497_04730</name>
</gene>
<dbReference type="InterPro" id="IPR001789">
    <property type="entry name" value="Sig_transdc_resp-reg_receiver"/>
</dbReference>
<dbReference type="EMBL" id="JAPDNS010000001">
    <property type="protein sequence ID" value="MCW3483184.1"/>
    <property type="molecule type" value="Genomic_DNA"/>
</dbReference>
<dbReference type="Proteomes" id="UP001207742">
    <property type="component" value="Unassembled WGS sequence"/>
</dbReference>
<dbReference type="PANTHER" id="PTHR37299:SF1">
    <property type="entry name" value="STAGE 0 SPORULATION PROTEIN A HOMOLOG"/>
    <property type="match status" value="1"/>
</dbReference>
<dbReference type="SUPFAM" id="SSF52172">
    <property type="entry name" value="CheY-like"/>
    <property type="match status" value="1"/>
</dbReference>
<dbReference type="PROSITE" id="PS50110">
    <property type="entry name" value="RESPONSE_REGULATORY"/>
    <property type="match status" value="1"/>
</dbReference>
<dbReference type="PANTHER" id="PTHR37299">
    <property type="entry name" value="TRANSCRIPTIONAL REGULATOR-RELATED"/>
    <property type="match status" value="1"/>
</dbReference>
<evidence type="ECO:0000313" key="5">
    <source>
        <dbReference type="Proteomes" id="UP001207742"/>
    </source>
</evidence>
<name>A0ABT3IGU6_9BACT</name>
<comment type="caution">
    <text evidence="4">The sequence shown here is derived from an EMBL/GenBank/DDBJ whole genome shotgun (WGS) entry which is preliminary data.</text>
</comment>
<accession>A0ABT3IGU6</accession>
<dbReference type="InterPro" id="IPR046947">
    <property type="entry name" value="LytR-like"/>
</dbReference>
<feature type="domain" description="HTH LytTR-type" evidence="3">
    <location>
        <begin position="142"/>
        <end position="199"/>
    </location>
</feature>
<evidence type="ECO:0000256" key="1">
    <source>
        <dbReference type="PROSITE-ProRule" id="PRU00169"/>
    </source>
</evidence>
<dbReference type="GO" id="GO:0003677">
    <property type="term" value="F:DNA binding"/>
    <property type="evidence" value="ECO:0007669"/>
    <property type="project" value="UniProtKB-KW"/>
</dbReference>
<dbReference type="PROSITE" id="PS50930">
    <property type="entry name" value="HTH_LYTTR"/>
    <property type="match status" value="1"/>
</dbReference>
<dbReference type="SMART" id="SM00850">
    <property type="entry name" value="LytTR"/>
    <property type="match status" value="1"/>
</dbReference>
<protein>
    <submittedName>
        <fullName evidence="4">LytTR family DNA-binding domain-containing protein</fullName>
    </submittedName>
</protein>
<organism evidence="4 5">
    <name type="scientific">Chitinophaga nivalis</name>
    <dbReference type="NCBI Taxonomy" id="2991709"/>
    <lineage>
        <taxon>Bacteria</taxon>
        <taxon>Pseudomonadati</taxon>
        <taxon>Bacteroidota</taxon>
        <taxon>Chitinophagia</taxon>
        <taxon>Chitinophagales</taxon>
        <taxon>Chitinophagaceae</taxon>
        <taxon>Chitinophaga</taxon>
    </lineage>
</organism>
<evidence type="ECO:0000259" key="3">
    <source>
        <dbReference type="PROSITE" id="PS50930"/>
    </source>
</evidence>
<dbReference type="InterPro" id="IPR007492">
    <property type="entry name" value="LytTR_DNA-bd_dom"/>
</dbReference>